<protein>
    <recommendedName>
        <fullName evidence="9">LOB domain-containing protein</fullName>
    </recommendedName>
</protein>
<dbReference type="EMBL" id="FJ052267">
    <property type="protein sequence ID" value="AFG44779.1"/>
    <property type="molecule type" value="Genomic_DNA"/>
</dbReference>
<evidence type="ECO:0000313" key="6">
    <source>
        <dbReference type="EMBL" id="AFG44778.1"/>
    </source>
</evidence>
<dbReference type="EMBL" id="FJ052258">
    <property type="protein sequence ID" value="AFG44780.1"/>
    <property type="molecule type" value="Genomic_DNA"/>
</dbReference>
<evidence type="ECO:0000313" key="8">
    <source>
        <dbReference type="EMBL" id="AFG44780.1"/>
    </source>
</evidence>
<dbReference type="EMBL" id="FJ052268">
    <property type="protein sequence ID" value="AFG44772.1"/>
    <property type="molecule type" value="Genomic_DNA"/>
</dbReference>
<dbReference type="EMBL" id="FJ052269">
    <property type="protein sequence ID" value="AFG44774.1"/>
    <property type="molecule type" value="Genomic_DNA"/>
</dbReference>
<evidence type="ECO:0000313" key="3">
    <source>
        <dbReference type="EMBL" id="AFG44772.1"/>
    </source>
</evidence>
<evidence type="ECO:0000256" key="1">
    <source>
        <dbReference type="SAM" id="MobiDB-lite"/>
    </source>
</evidence>
<dbReference type="GO" id="GO:0010468">
    <property type="term" value="P:regulation of gene expression"/>
    <property type="evidence" value="ECO:0007669"/>
    <property type="project" value="TreeGrafter"/>
</dbReference>
<feature type="non-terminal residue" evidence="2">
    <location>
        <position position="1"/>
    </location>
</feature>
<dbReference type="PANTHER" id="PTHR31304">
    <property type="entry name" value="LOB DOMAIN-CONTAINING PROTEIN 38"/>
    <property type="match status" value="1"/>
</dbReference>
<accession>H9V4S7</accession>
<evidence type="ECO:0000313" key="7">
    <source>
        <dbReference type="EMBL" id="AFG44779.1"/>
    </source>
</evidence>
<evidence type="ECO:0008006" key="9">
    <source>
        <dbReference type="Google" id="ProtNLM"/>
    </source>
</evidence>
<evidence type="ECO:0000313" key="2">
    <source>
        <dbReference type="EMBL" id="AFG44770.1"/>
    </source>
</evidence>
<feature type="non-terminal residue" evidence="2">
    <location>
        <position position="150"/>
    </location>
</feature>
<organism evidence="2">
    <name type="scientific">Pinus taeda</name>
    <name type="common">Loblolly pine</name>
    <dbReference type="NCBI Taxonomy" id="3352"/>
    <lineage>
        <taxon>Eukaryota</taxon>
        <taxon>Viridiplantae</taxon>
        <taxon>Streptophyta</taxon>
        <taxon>Embryophyta</taxon>
        <taxon>Tracheophyta</taxon>
        <taxon>Spermatophyta</taxon>
        <taxon>Pinopsida</taxon>
        <taxon>Pinidae</taxon>
        <taxon>Conifers I</taxon>
        <taxon>Pinales</taxon>
        <taxon>Pinaceae</taxon>
        <taxon>Pinus</taxon>
        <taxon>Pinus subgen. Pinus</taxon>
    </lineage>
</organism>
<feature type="region of interest" description="Disordered" evidence="1">
    <location>
        <begin position="86"/>
        <end position="113"/>
    </location>
</feature>
<dbReference type="EMBL" id="FJ052261">
    <property type="protein sequence ID" value="AFG44770.1"/>
    <property type="molecule type" value="Genomic_DNA"/>
</dbReference>
<evidence type="ECO:0000313" key="4">
    <source>
        <dbReference type="EMBL" id="AFG44774.1"/>
    </source>
</evidence>
<evidence type="ECO:0000313" key="5">
    <source>
        <dbReference type="EMBL" id="AFG44775.1"/>
    </source>
</evidence>
<sequence length="150" mass="16470">VFGVAAIFRSLLFEACGRMMNPIHGSVGLLSSGNWALCREGVENILRGSFPSITPDSSAARAVRMETTAFRELHRSVTTRGKLKGLSHSKARRKVREHASTTSHMDSSYKSHDDLGDVTNNLKRAAENCPINEKYIEKSSTFLSAGEVDE</sequence>
<reference evidence="2" key="1">
    <citation type="submission" date="2008-08" db="EMBL/GenBank/DDBJ databases">
        <title>Nucleotide Diversity and Divergence in the Loblolly Pine Gene Space.</title>
        <authorList>
            <person name="Neale D.B."/>
            <person name="Wegrzyn J.L."/>
            <person name="Lee J.M."/>
            <person name="Eckert A.J."/>
            <person name="Liechty J.D."/>
            <person name="Stevens K.A."/>
            <person name="Langley C.H."/>
        </authorList>
    </citation>
    <scope>NUCLEOTIDE SEQUENCE</scope>
    <source>
        <strain evidence="8">4620</strain>
        <strain evidence="7">4623</strain>
        <strain evidence="5">4624</strain>
        <strain evidence="4">4627</strain>
        <strain evidence="6">4630</strain>
        <strain evidence="3">4631</strain>
        <strain evidence="2">4635</strain>
        <tissue evidence="2">Megagametophyte</tissue>
    </source>
</reference>
<proteinExistence type="predicted"/>
<name>H9V4S7_PINTA</name>
<gene>
    <name evidence="2" type="ORF">0_13484_01</name>
</gene>
<dbReference type="EMBL" id="FJ052257">
    <property type="protein sequence ID" value="AFG44778.1"/>
    <property type="molecule type" value="Genomic_DNA"/>
</dbReference>
<feature type="compositionally biased region" description="Basic residues" evidence="1">
    <location>
        <begin position="86"/>
        <end position="96"/>
    </location>
</feature>
<dbReference type="AlphaFoldDB" id="H9V4S7"/>
<dbReference type="EMBL" id="FJ052264">
    <property type="protein sequence ID" value="AFG44775.1"/>
    <property type="molecule type" value="Genomic_DNA"/>
</dbReference>
<dbReference type="PANTHER" id="PTHR31304:SF1">
    <property type="entry name" value="LOB DOMAIN-CONTAINING PROTEIN 39"/>
    <property type="match status" value="1"/>
</dbReference>